<dbReference type="RefSeq" id="WP_201176421.1">
    <property type="nucleotide sequence ID" value="NZ_JAEPWM010000011.1"/>
</dbReference>
<feature type="region of interest" description="Disordered" evidence="1">
    <location>
        <begin position="160"/>
        <end position="185"/>
    </location>
</feature>
<feature type="chain" id="PRO_5037481467" description="DUF1311 domain-containing protein" evidence="2">
    <location>
        <begin position="22"/>
        <end position="254"/>
    </location>
</feature>
<accession>A0A934TX19</accession>
<sequence length="254" mass="27767">MRALLVSLVAVLGSLAASSFAQSELDRAKNLAMCLEGRYPSLCKRSWLTSQELPKVEAAERRENLKTCMSGRYASLCKREWLSPNESREVLLAERRENLKTCMSGRFKSLCKKSLLTQAELTQVLAAEAAENLKTCLSGRYPSLCDRALLSPQQLAQAQEAERSAAAARPQQSRRSSSGLAGRSGYGGCEDGHWIESVLSDGSIVKLEDGSVWEVDGADSVDSALWLPVSEIVACDNKLINTDDNESVSAHRIR</sequence>
<evidence type="ECO:0000313" key="4">
    <source>
        <dbReference type="Proteomes" id="UP000630528"/>
    </source>
</evidence>
<comment type="caution">
    <text evidence="3">The sequence shown here is derived from an EMBL/GenBank/DDBJ whole genome shotgun (WGS) entry which is preliminary data.</text>
</comment>
<name>A0A934TX19_9BURK</name>
<evidence type="ECO:0000313" key="3">
    <source>
        <dbReference type="EMBL" id="MBK6008686.1"/>
    </source>
</evidence>
<keyword evidence="4" id="KW-1185">Reference proteome</keyword>
<dbReference type="Proteomes" id="UP000630528">
    <property type="component" value="Unassembled WGS sequence"/>
</dbReference>
<proteinExistence type="predicted"/>
<dbReference type="AlphaFoldDB" id="A0A934TX19"/>
<feature type="signal peptide" evidence="2">
    <location>
        <begin position="1"/>
        <end position="21"/>
    </location>
</feature>
<reference evidence="3" key="2">
    <citation type="submission" date="2021-01" db="EMBL/GenBank/DDBJ databases">
        <authorList>
            <person name="Kang M."/>
        </authorList>
    </citation>
    <scope>NUCLEOTIDE SEQUENCE</scope>
    <source>
        <strain evidence="3">KACC 17527</strain>
    </source>
</reference>
<organism evidence="3 4">
    <name type="scientific">Ramlibacter ginsenosidimutans</name>
    <dbReference type="NCBI Taxonomy" id="502333"/>
    <lineage>
        <taxon>Bacteria</taxon>
        <taxon>Pseudomonadati</taxon>
        <taxon>Pseudomonadota</taxon>
        <taxon>Betaproteobacteria</taxon>
        <taxon>Burkholderiales</taxon>
        <taxon>Comamonadaceae</taxon>
        <taxon>Ramlibacter</taxon>
    </lineage>
</organism>
<evidence type="ECO:0008006" key="5">
    <source>
        <dbReference type="Google" id="ProtNLM"/>
    </source>
</evidence>
<keyword evidence="2" id="KW-0732">Signal</keyword>
<gene>
    <name evidence="3" type="ORF">JJB11_21505</name>
</gene>
<feature type="compositionally biased region" description="Low complexity" evidence="1">
    <location>
        <begin position="160"/>
        <end position="181"/>
    </location>
</feature>
<protein>
    <recommendedName>
        <fullName evidence="5">DUF1311 domain-containing protein</fullName>
    </recommendedName>
</protein>
<evidence type="ECO:0000256" key="1">
    <source>
        <dbReference type="SAM" id="MobiDB-lite"/>
    </source>
</evidence>
<dbReference type="EMBL" id="JAEPWM010000011">
    <property type="protein sequence ID" value="MBK6008686.1"/>
    <property type="molecule type" value="Genomic_DNA"/>
</dbReference>
<reference evidence="3" key="1">
    <citation type="journal article" date="2012" name="J. Microbiol. Biotechnol.">
        <title>Ramlibacter ginsenosidimutans sp. nov., with ginsenoside-converting activity.</title>
        <authorList>
            <person name="Wang L."/>
            <person name="An D.S."/>
            <person name="Kim S.G."/>
            <person name="Jin F.X."/>
            <person name="Kim S.C."/>
            <person name="Lee S.T."/>
            <person name="Im W.T."/>
        </authorList>
    </citation>
    <scope>NUCLEOTIDE SEQUENCE</scope>
    <source>
        <strain evidence="3">KACC 17527</strain>
    </source>
</reference>
<evidence type="ECO:0000256" key="2">
    <source>
        <dbReference type="SAM" id="SignalP"/>
    </source>
</evidence>